<reference evidence="8 9" key="1">
    <citation type="submission" date="2017-01" db="EMBL/GenBank/DDBJ databases">
        <authorList>
            <person name="Varghese N."/>
            <person name="Submissions S."/>
        </authorList>
    </citation>
    <scope>NUCLEOTIDE SEQUENCE [LARGE SCALE GENOMIC DNA]</scope>
    <source>
        <strain evidence="8 9">ATCC 35905</strain>
    </source>
</reference>
<gene>
    <name evidence="8" type="ORF">SAMN05421828_11339</name>
</gene>
<keyword evidence="4 7" id="KW-0812">Transmembrane</keyword>
<comment type="caution">
    <text evidence="8">The sequence shown here is derived from an EMBL/GenBank/DDBJ whole genome shotgun (WGS) entry which is preliminary data.</text>
</comment>
<dbReference type="PANTHER" id="PTHR30065:SF8">
    <property type="entry name" value="FLAGELLAR BIOSYNTHETIC PROTEIN FLIR"/>
    <property type="match status" value="1"/>
</dbReference>
<feature type="transmembrane region" description="Helical" evidence="7">
    <location>
        <begin position="12"/>
        <end position="35"/>
    </location>
</feature>
<dbReference type="GO" id="GO:0006605">
    <property type="term" value="P:protein targeting"/>
    <property type="evidence" value="ECO:0007669"/>
    <property type="project" value="InterPro"/>
</dbReference>
<comment type="subcellular location">
    <subcellularLocation>
        <location evidence="1">Cell membrane</location>
        <topology evidence="1">Multi-pass membrane protein</topology>
    </subcellularLocation>
</comment>
<accession>A0A8G2FEI6</accession>
<dbReference type="PRINTS" id="PR00953">
    <property type="entry name" value="TYPE3IMRPROT"/>
</dbReference>
<dbReference type="OrthoDB" id="9779817at2"/>
<evidence type="ECO:0000256" key="6">
    <source>
        <dbReference type="ARBA" id="ARBA00023136"/>
    </source>
</evidence>
<feature type="transmembrane region" description="Helical" evidence="7">
    <location>
        <begin position="41"/>
        <end position="63"/>
    </location>
</feature>
<comment type="similarity">
    <text evidence="2">Belongs to the FliR/MopE/SpaR family.</text>
</comment>
<name>A0A8G2FEI6_ACIRU</name>
<evidence type="ECO:0000256" key="2">
    <source>
        <dbReference type="ARBA" id="ARBA00009772"/>
    </source>
</evidence>
<evidence type="ECO:0000256" key="5">
    <source>
        <dbReference type="ARBA" id="ARBA00022989"/>
    </source>
</evidence>
<keyword evidence="5 7" id="KW-1133">Transmembrane helix</keyword>
<keyword evidence="6 7" id="KW-0472">Membrane</keyword>
<keyword evidence="8" id="KW-0282">Flagellum</keyword>
<evidence type="ECO:0000313" key="8">
    <source>
        <dbReference type="EMBL" id="SIQ99591.1"/>
    </source>
</evidence>
<feature type="transmembrane region" description="Helical" evidence="7">
    <location>
        <begin position="70"/>
        <end position="90"/>
    </location>
</feature>
<dbReference type="EMBL" id="FTNE01000013">
    <property type="protein sequence ID" value="SIQ99591.1"/>
    <property type="molecule type" value="Genomic_DNA"/>
</dbReference>
<dbReference type="InterPro" id="IPR002010">
    <property type="entry name" value="T3SS_IM_R"/>
</dbReference>
<keyword evidence="8" id="KW-0966">Cell projection</keyword>
<keyword evidence="3" id="KW-1003">Cell membrane</keyword>
<evidence type="ECO:0000256" key="1">
    <source>
        <dbReference type="ARBA" id="ARBA00004651"/>
    </source>
</evidence>
<organism evidence="8 9">
    <name type="scientific">Acidiphilium rubrum</name>
    <dbReference type="NCBI Taxonomy" id="526"/>
    <lineage>
        <taxon>Bacteria</taxon>
        <taxon>Pseudomonadati</taxon>
        <taxon>Pseudomonadota</taxon>
        <taxon>Alphaproteobacteria</taxon>
        <taxon>Acetobacterales</taxon>
        <taxon>Acidocellaceae</taxon>
        <taxon>Acidiphilium</taxon>
    </lineage>
</organism>
<feature type="transmembrane region" description="Helical" evidence="7">
    <location>
        <begin position="128"/>
        <end position="152"/>
    </location>
</feature>
<dbReference type="GO" id="GO:0005886">
    <property type="term" value="C:plasma membrane"/>
    <property type="evidence" value="ECO:0007669"/>
    <property type="project" value="UniProtKB-SubCell"/>
</dbReference>
<feature type="transmembrane region" description="Helical" evidence="7">
    <location>
        <begin position="222"/>
        <end position="247"/>
    </location>
</feature>
<dbReference type="PANTHER" id="PTHR30065">
    <property type="entry name" value="FLAGELLAR BIOSYNTHETIC PROTEIN FLIR"/>
    <property type="match status" value="1"/>
</dbReference>
<sequence>MSADAGQALLTNTVFDFLIVFVRVSSMVMVLPGLGASTVPAMAKIGISLALTTIIAPLVAAALPPMPQTPALLVAMIVEQLVVGITIGWLVNTILYALPIAGQAISYQIGLSSVLLPSTDMGAESTLVSSIFSMLLPVLFFSSTLMIVPIIALVHSFHRIPTDFIGQSHGVGLMVLLIKLVIKSVAFEFLLATQIAAPFLAIGMIWQAGLALMAKASPQMQIFFVAAPLQILVGLGMLAALLGPILATWQADAGRMLLHYVAL</sequence>
<protein>
    <submittedName>
        <fullName evidence="8">Flagellar biosynthetic protein FliR</fullName>
    </submittedName>
</protein>
<dbReference type="Pfam" id="PF01311">
    <property type="entry name" value="Bac_export_1"/>
    <property type="match status" value="1"/>
</dbReference>
<evidence type="ECO:0000313" key="9">
    <source>
        <dbReference type="Proteomes" id="UP000186308"/>
    </source>
</evidence>
<feature type="transmembrane region" description="Helical" evidence="7">
    <location>
        <begin position="164"/>
        <end position="182"/>
    </location>
</feature>
<dbReference type="RefSeq" id="WP_029311782.1">
    <property type="nucleotide sequence ID" value="NZ_FTNE01000013.1"/>
</dbReference>
<dbReference type="Proteomes" id="UP000186308">
    <property type="component" value="Unassembled WGS sequence"/>
</dbReference>
<proteinExistence type="inferred from homology"/>
<keyword evidence="8" id="KW-0969">Cilium</keyword>
<evidence type="ECO:0000256" key="3">
    <source>
        <dbReference type="ARBA" id="ARBA00022475"/>
    </source>
</evidence>
<feature type="transmembrane region" description="Helical" evidence="7">
    <location>
        <begin position="189"/>
        <end position="210"/>
    </location>
</feature>
<dbReference type="AlphaFoldDB" id="A0A8G2FEI6"/>
<evidence type="ECO:0000256" key="7">
    <source>
        <dbReference type="SAM" id="Phobius"/>
    </source>
</evidence>
<keyword evidence="9" id="KW-1185">Reference proteome</keyword>
<evidence type="ECO:0000256" key="4">
    <source>
        <dbReference type="ARBA" id="ARBA00022692"/>
    </source>
</evidence>